<gene>
    <name evidence="3" type="primary">LOC117212780</name>
</gene>
<evidence type="ECO:0000256" key="1">
    <source>
        <dbReference type="SAM" id="MobiDB-lite"/>
    </source>
</evidence>
<keyword evidence="2" id="KW-1185">Reference proteome</keyword>
<dbReference type="GeneID" id="117212780"/>
<dbReference type="AlphaFoldDB" id="A0A6P8MIV3"/>
<evidence type="ECO:0000313" key="3">
    <source>
        <dbReference type="RefSeq" id="XP_033313696.1"/>
    </source>
</evidence>
<feature type="non-terminal residue" evidence="3">
    <location>
        <position position="1"/>
    </location>
</feature>
<protein>
    <submittedName>
        <fullName evidence="3">Uncharacterized protein LOC117212780</fullName>
    </submittedName>
</protein>
<accession>A0A6P8MIV3</accession>
<dbReference type="KEGG" id="bbif:117212780"/>
<feature type="region of interest" description="Disordered" evidence="1">
    <location>
        <begin position="159"/>
        <end position="192"/>
    </location>
</feature>
<name>A0A6P8MIV3_9HYME</name>
<proteinExistence type="predicted"/>
<reference evidence="3" key="1">
    <citation type="submission" date="2025-08" db="UniProtKB">
        <authorList>
            <consortium name="RefSeq"/>
        </authorList>
    </citation>
    <scope>IDENTIFICATION</scope>
    <source>
        <tissue evidence="3">Muscle</tissue>
    </source>
</reference>
<feature type="compositionally biased region" description="Basic and acidic residues" evidence="1">
    <location>
        <begin position="164"/>
        <end position="184"/>
    </location>
</feature>
<dbReference type="RefSeq" id="XP_033313696.1">
    <property type="nucleotide sequence ID" value="XM_033457805.1"/>
</dbReference>
<organism evidence="2 3">
    <name type="scientific">Bombus bifarius</name>
    <dbReference type="NCBI Taxonomy" id="103933"/>
    <lineage>
        <taxon>Eukaryota</taxon>
        <taxon>Metazoa</taxon>
        <taxon>Ecdysozoa</taxon>
        <taxon>Arthropoda</taxon>
        <taxon>Hexapoda</taxon>
        <taxon>Insecta</taxon>
        <taxon>Pterygota</taxon>
        <taxon>Neoptera</taxon>
        <taxon>Endopterygota</taxon>
        <taxon>Hymenoptera</taxon>
        <taxon>Apocrita</taxon>
        <taxon>Aculeata</taxon>
        <taxon>Apoidea</taxon>
        <taxon>Anthophila</taxon>
        <taxon>Apidae</taxon>
        <taxon>Bombus</taxon>
        <taxon>Pyrobombus</taxon>
    </lineage>
</organism>
<evidence type="ECO:0000313" key="2">
    <source>
        <dbReference type="Proteomes" id="UP000515164"/>
    </source>
</evidence>
<sequence length="192" mass="22071">GIIRQEYRVDCGTRYRTRGLRLAHTEKDVNCPAIYRLKDKVRDLVKRESAEQRISKVVEKSIVTSVDISKSRDDLRLENELLLSQATDWRSALVELEGKEMPETISQAAETIAVPEYIDISDLLDKLNNCEDIVADLRKQLEERVEQIDALNKGLESMVSQKGSLERTEATKEQLKREDDERQTRKNSLVVV</sequence>
<dbReference type="Proteomes" id="UP000515164">
    <property type="component" value="Unplaced"/>
</dbReference>